<evidence type="ECO:0000313" key="1">
    <source>
        <dbReference type="EMBL" id="MBL0885894.1"/>
    </source>
</evidence>
<evidence type="ECO:0000313" key="2">
    <source>
        <dbReference type="Proteomes" id="UP000675409"/>
    </source>
</evidence>
<gene>
    <name evidence="1" type="ORF">HGK34_06325</name>
</gene>
<organism evidence="1 2">
    <name type="scientific">Myceligenerans indicum</name>
    <dbReference type="NCBI Taxonomy" id="2593663"/>
    <lineage>
        <taxon>Bacteria</taxon>
        <taxon>Bacillati</taxon>
        <taxon>Actinomycetota</taxon>
        <taxon>Actinomycetes</taxon>
        <taxon>Micrococcales</taxon>
        <taxon>Promicromonosporaceae</taxon>
        <taxon>Myceligenerans</taxon>
    </lineage>
</organism>
<dbReference type="EMBL" id="JABBYC010000006">
    <property type="protein sequence ID" value="MBL0885894.1"/>
    <property type="molecule type" value="Genomic_DNA"/>
</dbReference>
<evidence type="ECO:0008006" key="3">
    <source>
        <dbReference type="Google" id="ProtNLM"/>
    </source>
</evidence>
<sequence length="227" mass="22871">MVFKLFFTHFDPYGLKSVCEMGAASPYSLPASGVSQLSGASVVTEGADFMRDRHAVRNAWDRTHRRGAAPGGVGRRSARGWAVLAGLSLVAAGIVPVSPVYAAAGASSVLNSADEPVDCSAVMAPSEGAAREIAMACGTSVSVESLTDCVTGGVDASCAVGIAGSMLDGFGAAAKVTTKVGALNRVFALTDDSVRNADITGTGLATLTGTMSVGFGAADKRYGIAGW</sequence>
<dbReference type="Proteomes" id="UP000675409">
    <property type="component" value="Unassembled WGS sequence"/>
</dbReference>
<dbReference type="RefSeq" id="WP_201845731.1">
    <property type="nucleotide sequence ID" value="NZ_JABBYC010000006.1"/>
</dbReference>
<protein>
    <recommendedName>
        <fullName evidence="3">DUF4189 domain-containing protein</fullName>
    </recommendedName>
</protein>
<comment type="caution">
    <text evidence="1">The sequence shown here is derived from an EMBL/GenBank/DDBJ whole genome shotgun (WGS) entry which is preliminary data.</text>
</comment>
<keyword evidence="2" id="KW-1185">Reference proteome</keyword>
<proteinExistence type="predicted"/>
<name>A0ABS1LIM7_9MICO</name>
<accession>A0ABS1LIM7</accession>
<reference evidence="1 2" key="1">
    <citation type="journal article" date="2021" name="Arch. Microbiol.">
        <title>Myceligenerans indicum sp. nov., an actinobacterium isolated from mangrove sediment of Sundarbans, India.</title>
        <authorList>
            <person name="Asha K."/>
            <person name="Bhadury P."/>
        </authorList>
    </citation>
    <scope>NUCLEOTIDE SEQUENCE [LARGE SCALE GENOMIC DNA]</scope>
    <source>
        <strain evidence="1 2">I2</strain>
    </source>
</reference>